<keyword evidence="1" id="KW-0812">Transmembrane</keyword>
<name>A0A0A9E2X9_ARUDO</name>
<reference evidence="2" key="2">
    <citation type="journal article" date="2015" name="Data Brief">
        <title>Shoot transcriptome of the giant reed, Arundo donax.</title>
        <authorList>
            <person name="Barrero R.A."/>
            <person name="Guerrero F.D."/>
            <person name="Moolhuijzen P."/>
            <person name="Goolsby J.A."/>
            <person name="Tidwell J."/>
            <person name="Bellgard S.E."/>
            <person name="Bellgard M.I."/>
        </authorList>
    </citation>
    <scope>NUCLEOTIDE SEQUENCE</scope>
    <source>
        <tissue evidence="2">Shoot tissue taken approximately 20 cm above the soil surface</tissue>
    </source>
</reference>
<keyword evidence="1" id="KW-1133">Transmembrane helix</keyword>
<keyword evidence="1" id="KW-0472">Membrane</keyword>
<organism evidence="2">
    <name type="scientific">Arundo donax</name>
    <name type="common">Giant reed</name>
    <name type="synonym">Donax arundinaceus</name>
    <dbReference type="NCBI Taxonomy" id="35708"/>
    <lineage>
        <taxon>Eukaryota</taxon>
        <taxon>Viridiplantae</taxon>
        <taxon>Streptophyta</taxon>
        <taxon>Embryophyta</taxon>
        <taxon>Tracheophyta</taxon>
        <taxon>Spermatophyta</taxon>
        <taxon>Magnoliopsida</taxon>
        <taxon>Liliopsida</taxon>
        <taxon>Poales</taxon>
        <taxon>Poaceae</taxon>
        <taxon>PACMAD clade</taxon>
        <taxon>Arundinoideae</taxon>
        <taxon>Arundineae</taxon>
        <taxon>Arundo</taxon>
    </lineage>
</organism>
<dbReference type="EMBL" id="GBRH01205640">
    <property type="protein sequence ID" value="JAD92255.1"/>
    <property type="molecule type" value="Transcribed_RNA"/>
</dbReference>
<reference evidence="2" key="1">
    <citation type="submission" date="2014-09" db="EMBL/GenBank/DDBJ databases">
        <authorList>
            <person name="Magalhaes I.L.F."/>
            <person name="Oliveira U."/>
            <person name="Santos F.R."/>
            <person name="Vidigal T.H.D.A."/>
            <person name="Brescovit A.D."/>
            <person name="Santos A.J."/>
        </authorList>
    </citation>
    <scope>NUCLEOTIDE SEQUENCE</scope>
    <source>
        <tissue evidence="2">Shoot tissue taken approximately 20 cm above the soil surface</tissue>
    </source>
</reference>
<protein>
    <submittedName>
        <fullName evidence="2">Uncharacterized protein</fullName>
    </submittedName>
</protein>
<evidence type="ECO:0000256" key="1">
    <source>
        <dbReference type="SAM" id="Phobius"/>
    </source>
</evidence>
<accession>A0A0A9E2X9</accession>
<dbReference type="AlphaFoldDB" id="A0A0A9E2X9"/>
<evidence type="ECO:0000313" key="2">
    <source>
        <dbReference type="EMBL" id="JAD92255.1"/>
    </source>
</evidence>
<proteinExistence type="predicted"/>
<feature type="transmembrane region" description="Helical" evidence="1">
    <location>
        <begin position="15"/>
        <end position="46"/>
    </location>
</feature>
<sequence>MQTTLWRPNCGVEVWLWFIVCEILVIYYHMKFLVLLSVTNLIGIIWSNVHRTIWRWTQR</sequence>